<dbReference type="Gene3D" id="3.10.310.50">
    <property type="match status" value="1"/>
</dbReference>
<dbReference type="EMBL" id="BAAAEJ010000007">
    <property type="protein sequence ID" value="GAA0393028.1"/>
    <property type="molecule type" value="Genomic_DNA"/>
</dbReference>
<reference evidence="5" key="1">
    <citation type="journal article" date="2019" name="Int. J. Syst. Evol. Microbiol.">
        <title>The Global Catalogue of Microorganisms (GCM) 10K type strain sequencing project: providing services to taxonomists for standard genome sequencing and annotation.</title>
        <authorList>
            <consortium name="The Broad Institute Genomics Platform"/>
            <consortium name="The Broad Institute Genome Sequencing Center for Infectious Disease"/>
            <person name="Wu L."/>
            <person name="Ma J."/>
        </authorList>
    </citation>
    <scope>NUCLEOTIDE SEQUENCE [LARGE SCALE GENOMIC DNA]</scope>
    <source>
        <strain evidence="5">JCM 13476</strain>
    </source>
</reference>
<sequence length="274" mass="27764">MKRAIALLFVLGLWLGTALPLPALAQTGIQFPALTGRVVDNADILTPQQEAELTQKLAILEQQTTDQLVVVTLPSLNDYDIADYGYQLGRHWGIGQKEANNGALLIVAPNDRKVRVEVGYGLEGILTDAFSALTIQNYILPPFREGDYYSGINAGVDQISYQLTLDPEEAAARAAEMATQVEEGGSGAGILIIIIGVFGAIFVIGSVIGAASAGSGRRMQGAADGAGAVLWTTAQIIAAIASSSGSGGGRGGGGGGGFGGGGGGFGGGGASGGW</sequence>
<dbReference type="PANTHER" id="PTHR30373">
    <property type="entry name" value="UPF0603 PROTEIN YGCG"/>
    <property type="match status" value="1"/>
</dbReference>
<dbReference type="InterPro" id="IPR007621">
    <property type="entry name" value="TPM_dom"/>
</dbReference>
<keyword evidence="2" id="KW-0732">Signal</keyword>
<dbReference type="RefSeq" id="WP_167177223.1">
    <property type="nucleotide sequence ID" value="NZ_BAAAEJ010000007.1"/>
</dbReference>
<protein>
    <recommendedName>
        <fullName evidence="3">TPM domain-containing protein</fullName>
    </recommendedName>
</protein>
<name>A0ABP3I793_9CAUL</name>
<dbReference type="Pfam" id="PF04536">
    <property type="entry name" value="TPM_phosphatase"/>
    <property type="match status" value="1"/>
</dbReference>
<evidence type="ECO:0000259" key="3">
    <source>
        <dbReference type="Pfam" id="PF04536"/>
    </source>
</evidence>
<evidence type="ECO:0000256" key="2">
    <source>
        <dbReference type="SAM" id="SignalP"/>
    </source>
</evidence>
<accession>A0ABP3I793</accession>
<evidence type="ECO:0000256" key="1">
    <source>
        <dbReference type="SAM" id="Phobius"/>
    </source>
</evidence>
<dbReference type="PANTHER" id="PTHR30373:SF2">
    <property type="entry name" value="UPF0603 PROTEIN YGCG"/>
    <property type="match status" value="1"/>
</dbReference>
<feature type="signal peptide" evidence="2">
    <location>
        <begin position="1"/>
        <end position="25"/>
    </location>
</feature>
<gene>
    <name evidence="4" type="ORF">GCM10009093_19500</name>
</gene>
<keyword evidence="1" id="KW-0812">Transmembrane</keyword>
<dbReference type="Proteomes" id="UP001500791">
    <property type="component" value="Unassembled WGS sequence"/>
</dbReference>
<keyword evidence="1" id="KW-1133">Transmembrane helix</keyword>
<keyword evidence="5" id="KW-1185">Reference proteome</keyword>
<keyword evidence="1" id="KW-0472">Membrane</keyword>
<feature type="domain" description="TPM" evidence="3">
    <location>
        <begin position="38"/>
        <end position="160"/>
    </location>
</feature>
<feature type="chain" id="PRO_5047361258" description="TPM domain-containing protein" evidence="2">
    <location>
        <begin position="26"/>
        <end position="274"/>
    </location>
</feature>
<comment type="caution">
    <text evidence="4">The sequence shown here is derived from an EMBL/GenBank/DDBJ whole genome shotgun (WGS) entry which is preliminary data.</text>
</comment>
<evidence type="ECO:0000313" key="5">
    <source>
        <dbReference type="Proteomes" id="UP001500791"/>
    </source>
</evidence>
<proteinExistence type="predicted"/>
<evidence type="ECO:0000313" key="4">
    <source>
        <dbReference type="EMBL" id="GAA0393028.1"/>
    </source>
</evidence>
<feature type="transmembrane region" description="Helical" evidence="1">
    <location>
        <begin position="188"/>
        <end position="211"/>
    </location>
</feature>
<organism evidence="4 5">
    <name type="scientific">Brevundimonas terrae</name>
    <dbReference type="NCBI Taxonomy" id="363631"/>
    <lineage>
        <taxon>Bacteria</taxon>
        <taxon>Pseudomonadati</taxon>
        <taxon>Pseudomonadota</taxon>
        <taxon>Alphaproteobacteria</taxon>
        <taxon>Caulobacterales</taxon>
        <taxon>Caulobacteraceae</taxon>
        <taxon>Brevundimonas</taxon>
    </lineage>
</organism>